<feature type="compositionally biased region" description="Basic residues" evidence="1">
    <location>
        <begin position="176"/>
        <end position="185"/>
    </location>
</feature>
<feature type="compositionally biased region" description="Basic and acidic residues" evidence="1">
    <location>
        <begin position="161"/>
        <end position="175"/>
    </location>
</feature>
<keyword evidence="3" id="KW-1185">Reference proteome</keyword>
<gene>
    <name evidence="2" type="ORF">AAP_04935</name>
</gene>
<feature type="compositionally biased region" description="Polar residues" evidence="1">
    <location>
        <begin position="125"/>
        <end position="136"/>
    </location>
</feature>
<evidence type="ECO:0000313" key="3">
    <source>
        <dbReference type="Proteomes" id="UP000242877"/>
    </source>
</evidence>
<proteinExistence type="predicted"/>
<reference evidence="2 3" key="1">
    <citation type="journal article" date="2016" name="Genome Biol. Evol.">
        <title>Divergent and convergent evolution of fungal pathogenicity.</title>
        <authorList>
            <person name="Shang Y."/>
            <person name="Xiao G."/>
            <person name="Zheng P."/>
            <person name="Cen K."/>
            <person name="Zhan S."/>
            <person name="Wang C."/>
        </authorList>
    </citation>
    <scope>NUCLEOTIDE SEQUENCE [LARGE SCALE GENOMIC DNA]</scope>
    <source>
        <strain evidence="2 3">ARSEF 7405</strain>
    </source>
</reference>
<protein>
    <recommendedName>
        <fullName evidence="4">Myb-like domain-containing protein</fullName>
    </recommendedName>
</protein>
<organism evidence="2 3">
    <name type="scientific">Ascosphaera apis ARSEF 7405</name>
    <dbReference type="NCBI Taxonomy" id="392613"/>
    <lineage>
        <taxon>Eukaryota</taxon>
        <taxon>Fungi</taxon>
        <taxon>Dikarya</taxon>
        <taxon>Ascomycota</taxon>
        <taxon>Pezizomycotina</taxon>
        <taxon>Eurotiomycetes</taxon>
        <taxon>Eurotiomycetidae</taxon>
        <taxon>Onygenales</taxon>
        <taxon>Ascosphaeraceae</taxon>
        <taxon>Ascosphaera</taxon>
    </lineage>
</organism>
<dbReference type="Proteomes" id="UP000242877">
    <property type="component" value="Unassembled WGS sequence"/>
</dbReference>
<comment type="caution">
    <text evidence="2">The sequence shown here is derived from an EMBL/GenBank/DDBJ whole genome shotgun (WGS) entry which is preliminary data.</text>
</comment>
<name>A0A167WAW8_9EURO</name>
<dbReference type="EMBL" id="AZGZ01000025">
    <property type="protein sequence ID" value="KZZ88612.1"/>
    <property type="molecule type" value="Genomic_DNA"/>
</dbReference>
<evidence type="ECO:0000313" key="2">
    <source>
        <dbReference type="EMBL" id="KZZ88612.1"/>
    </source>
</evidence>
<evidence type="ECO:0000256" key="1">
    <source>
        <dbReference type="SAM" id="MobiDB-lite"/>
    </source>
</evidence>
<dbReference type="OrthoDB" id="5421421at2759"/>
<feature type="region of interest" description="Disordered" evidence="1">
    <location>
        <begin position="119"/>
        <end position="188"/>
    </location>
</feature>
<evidence type="ECO:0008006" key="4">
    <source>
        <dbReference type="Google" id="ProtNLM"/>
    </source>
</evidence>
<accession>A0A167WAW8</accession>
<dbReference type="VEuPathDB" id="FungiDB:AAP_04935"/>
<sequence length="253" mass="29039">MSSWTLWTESQFASHFSPDYNTFINHDWTEMQYGSPDSSFMSPGSAMSPLTMPDGLYYEAPSPLAHSSLPDESPEMIYGDLTDPFIQEDDLSPGLAYAQPSGFYFDPLIGGDFKTHLMQHPPSRPCSSYSDASMSPQFMRPSSVGPRTPVRILPNPLQVRQMEERKHVQDRERSRRTPRTRKRTNTKSMQMERETNMVALLKEQNLPWSEIVKKVNARFETNHTASCLQMRLSRYNKRQRDWAGEMNSLSSSP</sequence>
<dbReference type="AlphaFoldDB" id="A0A167WAW8"/>